<feature type="compositionally biased region" description="Low complexity" evidence="1">
    <location>
        <begin position="38"/>
        <end position="65"/>
    </location>
</feature>
<organism evidence="2 3">
    <name type="scientific">Streptomyces fructofermentans</name>
    <dbReference type="NCBI Taxonomy" id="152141"/>
    <lineage>
        <taxon>Bacteria</taxon>
        <taxon>Bacillati</taxon>
        <taxon>Actinomycetota</taxon>
        <taxon>Actinomycetes</taxon>
        <taxon>Kitasatosporales</taxon>
        <taxon>Streptomycetaceae</taxon>
        <taxon>Streptomyces</taxon>
    </lineage>
</organism>
<reference evidence="2" key="1">
    <citation type="journal article" date="2014" name="Int. J. Syst. Evol. Microbiol.">
        <title>Complete genome sequence of Corynebacterium casei LMG S-19264T (=DSM 44701T), isolated from a smear-ripened cheese.</title>
        <authorList>
            <consortium name="US DOE Joint Genome Institute (JGI-PGF)"/>
            <person name="Walter F."/>
            <person name="Albersmeier A."/>
            <person name="Kalinowski J."/>
            <person name="Ruckert C."/>
        </authorList>
    </citation>
    <scope>NUCLEOTIDE SEQUENCE</scope>
    <source>
        <strain evidence="2">JCM 4956</strain>
    </source>
</reference>
<dbReference type="Proteomes" id="UP000645555">
    <property type="component" value="Unassembled WGS sequence"/>
</dbReference>
<comment type="caution">
    <text evidence="2">The sequence shown here is derived from an EMBL/GenBank/DDBJ whole genome shotgun (WGS) entry which is preliminary data.</text>
</comment>
<protein>
    <submittedName>
        <fullName evidence="2">Uncharacterized protein</fullName>
    </submittedName>
</protein>
<evidence type="ECO:0000256" key="1">
    <source>
        <dbReference type="SAM" id="MobiDB-lite"/>
    </source>
</evidence>
<keyword evidence="3" id="KW-1185">Reference proteome</keyword>
<dbReference type="AlphaFoldDB" id="A0A918KB68"/>
<feature type="region of interest" description="Disordered" evidence="1">
    <location>
        <begin position="34"/>
        <end position="80"/>
    </location>
</feature>
<evidence type="ECO:0000313" key="3">
    <source>
        <dbReference type="Proteomes" id="UP000645555"/>
    </source>
</evidence>
<gene>
    <name evidence="2" type="ORF">GCM10010515_24430</name>
</gene>
<accession>A0A918KB68</accession>
<name>A0A918KB68_9ACTN</name>
<proteinExistence type="predicted"/>
<evidence type="ECO:0000313" key="2">
    <source>
        <dbReference type="EMBL" id="GGX56185.1"/>
    </source>
</evidence>
<dbReference type="EMBL" id="BMWD01000007">
    <property type="protein sequence ID" value="GGX56185.1"/>
    <property type="molecule type" value="Genomic_DNA"/>
</dbReference>
<sequence length="278" mass="29544">MDGDNVVVRVRTWPWRLAASVGAAAVVLGGCGSGGDGKAAAPSPSAPSRSAAEASPSAPSGDASPLTPFRPDPAKVPTTRSRAEALATAVVLRPRGWGPDFRAQRPAASTPGTVAVLNERCRWERRPLPRGVLASASRYNEIPAADGRGELKVTASVTVHATVRDADERLAATLEEPLRCRRQQVRADERITELMSVATPYGQGNNTFADDQVVEMGKYLTGGSERAYRWYVTRLGTVTLAVSVKGAKGYSDDELNKYTSHANVTMLNRVQSELGGDS</sequence>
<reference evidence="2" key="2">
    <citation type="submission" date="2020-09" db="EMBL/GenBank/DDBJ databases">
        <authorList>
            <person name="Sun Q."/>
            <person name="Ohkuma M."/>
        </authorList>
    </citation>
    <scope>NUCLEOTIDE SEQUENCE</scope>
    <source>
        <strain evidence="2">JCM 4956</strain>
    </source>
</reference>